<dbReference type="PANTHER" id="PTHR23271:SF1">
    <property type="entry name" value="U3 SMALL NUCLEOLAR RNA-ASSOCIATED PROTEIN 6 HOMOLOG"/>
    <property type="match status" value="1"/>
</dbReference>
<dbReference type="GO" id="GO:0030515">
    <property type="term" value="F:snoRNA binding"/>
    <property type="evidence" value="ECO:0007669"/>
    <property type="project" value="InterPro"/>
</dbReference>
<evidence type="ECO:0000313" key="6">
    <source>
        <dbReference type="EMBL" id="TRY69232.1"/>
    </source>
</evidence>
<reference evidence="6 7" key="1">
    <citation type="journal article" date="2018" name="Nat. Ecol. Evol.">
        <title>Genomic signatures of mitonuclear coevolution across populations of Tigriopus californicus.</title>
        <authorList>
            <person name="Barreto F.S."/>
            <person name="Watson E.T."/>
            <person name="Lima T.G."/>
            <person name="Willett C.S."/>
            <person name="Edmands S."/>
            <person name="Li W."/>
            <person name="Burton R.S."/>
        </authorList>
    </citation>
    <scope>NUCLEOTIDE SEQUENCE [LARGE SCALE GENOMIC DNA]</scope>
    <source>
        <strain evidence="6 7">San Diego</strain>
    </source>
</reference>
<name>A0A553NUX5_TIGCA</name>
<evidence type="ECO:0000313" key="7">
    <source>
        <dbReference type="Proteomes" id="UP000318571"/>
    </source>
</evidence>
<evidence type="ECO:0000256" key="4">
    <source>
        <dbReference type="ARBA" id="ARBA00023242"/>
    </source>
</evidence>
<dbReference type="InterPro" id="IPR013949">
    <property type="entry name" value="Utp6"/>
</dbReference>
<dbReference type="OMA" id="RMFRITE"/>
<evidence type="ECO:0000259" key="5">
    <source>
        <dbReference type="Pfam" id="PF08640"/>
    </source>
</evidence>
<feature type="domain" description="U3 small nucleolar RNA-associated protein 6 N-terminal" evidence="5">
    <location>
        <begin position="9"/>
        <end position="91"/>
    </location>
</feature>
<dbReference type="GO" id="GO:0032040">
    <property type="term" value="C:small-subunit processome"/>
    <property type="evidence" value="ECO:0007669"/>
    <property type="project" value="TreeGrafter"/>
</dbReference>
<keyword evidence="3" id="KW-0677">Repeat</keyword>
<dbReference type="PANTHER" id="PTHR23271">
    <property type="entry name" value="HEPATOCELLULAR CARCINOMA-ASSOCIATED ANTIGEN 66"/>
    <property type="match status" value="1"/>
</dbReference>
<dbReference type="GO" id="GO:0000462">
    <property type="term" value="P:maturation of SSU-rRNA from tricistronic rRNA transcript (SSU-rRNA, 5.8S rRNA, LSU-rRNA)"/>
    <property type="evidence" value="ECO:0007669"/>
    <property type="project" value="InterPro"/>
</dbReference>
<keyword evidence="4" id="KW-0539">Nucleus</keyword>
<dbReference type="STRING" id="6832.A0A553NUX5"/>
<dbReference type="AlphaFoldDB" id="A0A553NUX5"/>
<evidence type="ECO:0000256" key="2">
    <source>
        <dbReference type="ARBA" id="ARBA00022552"/>
    </source>
</evidence>
<comment type="subcellular location">
    <subcellularLocation>
        <location evidence="1">Nucleus</location>
        <location evidence="1">Nucleolus</location>
    </subcellularLocation>
</comment>
<dbReference type="EMBL" id="VCGU01000010">
    <property type="protein sequence ID" value="TRY69232.1"/>
    <property type="molecule type" value="Genomic_DNA"/>
</dbReference>
<dbReference type="GO" id="GO:0034388">
    <property type="term" value="C:Pwp2p-containing subcomplex of 90S preribosome"/>
    <property type="evidence" value="ECO:0007669"/>
    <property type="project" value="TreeGrafter"/>
</dbReference>
<gene>
    <name evidence="6" type="ORF">TCAL_13328</name>
</gene>
<comment type="caution">
    <text evidence="6">The sequence shown here is derived from an EMBL/GenBank/DDBJ whole genome shotgun (WGS) entry which is preliminary data.</text>
</comment>
<evidence type="ECO:0000256" key="1">
    <source>
        <dbReference type="ARBA" id="ARBA00004604"/>
    </source>
</evidence>
<dbReference type="Gene3D" id="1.25.40.10">
    <property type="entry name" value="Tetratricopeptide repeat domain"/>
    <property type="match status" value="1"/>
</dbReference>
<protein>
    <recommendedName>
        <fullName evidence="5">U3 small nucleolar RNA-associated protein 6 N-terminal domain-containing protein</fullName>
    </recommendedName>
</protein>
<accession>A0A553NUX5</accession>
<sequence>MAEIVQQNLESMIPELEQIQRVELLSEVEVKQLIKNRKKLEYRLQKREKRKEDFLEYIQYELALLALLEMRREKTGYFHKKDEIEFAIAKRINRMFRITEHRFGHEIKIWLSHIDFLKKMKWDAAVGRIYRRMLKVHVHEIGLWVAAAKYEMEECGRSENARQVMFEALRFHPKSQTLYRETHEDL</sequence>
<proteinExistence type="predicted"/>
<keyword evidence="2" id="KW-0698">rRNA processing</keyword>
<dbReference type="InterPro" id="IPR011990">
    <property type="entry name" value="TPR-like_helical_dom_sf"/>
</dbReference>
<dbReference type="InterPro" id="IPR055347">
    <property type="entry name" value="UTP6_N"/>
</dbReference>
<keyword evidence="7" id="KW-1185">Reference proteome</keyword>
<dbReference type="Proteomes" id="UP000318571">
    <property type="component" value="Chromosome 1"/>
</dbReference>
<evidence type="ECO:0000256" key="3">
    <source>
        <dbReference type="ARBA" id="ARBA00022737"/>
    </source>
</evidence>
<dbReference type="Pfam" id="PF08640">
    <property type="entry name" value="U3_assoc_6"/>
    <property type="match status" value="1"/>
</dbReference>
<organism evidence="6 7">
    <name type="scientific">Tigriopus californicus</name>
    <name type="common">Marine copepod</name>
    <dbReference type="NCBI Taxonomy" id="6832"/>
    <lineage>
        <taxon>Eukaryota</taxon>
        <taxon>Metazoa</taxon>
        <taxon>Ecdysozoa</taxon>
        <taxon>Arthropoda</taxon>
        <taxon>Crustacea</taxon>
        <taxon>Multicrustacea</taxon>
        <taxon>Hexanauplia</taxon>
        <taxon>Copepoda</taxon>
        <taxon>Harpacticoida</taxon>
        <taxon>Harpacticidae</taxon>
        <taxon>Tigriopus</taxon>
    </lineage>
</organism>